<organism evidence="4 5">
    <name type="scientific">Mucor lusitanicus CBS 277.49</name>
    <dbReference type="NCBI Taxonomy" id="747725"/>
    <lineage>
        <taxon>Eukaryota</taxon>
        <taxon>Fungi</taxon>
        <taxon>Fungi incertae sedis</taxon>
        <taxon>Mucoromycota</taxon>
        <taxon>Mucoromycotina</taxon>
        <taxon>Mucoromycetes</taxon>
        <taxon>Mucorales</taxon>
        <taxon>Mucorineae</taxon>
        <taxon>Mucoraceae</taxon>
        <taxon>Mucor</taxon>
    </lineage>
</organism>
<dbReference type="GO" id="GO:0008270">
    <property type="term" value="F:zinc ion binding"/>
    <property type="evidence" value="ECO:0007669"/>
    <property type="project" value="UniProtKB-KW"/>
</dbReference>
<feature type="domain" description="RING-type" evidence="3">
    <location>
        <begin position="5"/>
        <end position="45"/>
    </location>
</feature>
<dbReference type="OrthoDB" id="2849579at2759"/>
<dbReference type="AlphaFoldDB" id="A0A168LQN2"/>
<keyword evidence="1" id="KW-0479">Metal-binding</keyword>
<comment type="caution">
    <text evidence="4">The sequence shown here is derived from an EMBL/GenBank/DDBJ whole genome shotgun (WGS) entry which is preliminary data.</text>
</comment>
<dbReference type="PROSITE" id="PS50089">
    <property type="entry name" value="ZF_RING_2"/>
    <property type="match status" value="1"/>
</dbReference>
<dbReference type="SMART" id="SM00184">
    <property type="entry name" value="RING"/>
    <property type="match status" value="1"/>
</dbReference>
<evidence type="ECO:0000313" key="4">
    <source>
        <dbReference type="EMBL" id="OAD03841.1"/>
    </source>
</evidence>
<dbReference type="STRING" id="747725.A0A168LQN2"/>
<accession>A0A168LQN2</accession>
<feature type="coiled-coil region" evidence="2">
    <location>
        <begin position="87"/>
        <end position="177"/>
    </location>
</feature>
<feature type="coiled-coil region" evidence="2">
    <location>
        <begin position="374"/>
        <end position="415"/>
    </location>
</feature>
<keyword evidence="1" id="KW-0863">Zinc-finger</keyword>
<keyword evidence="1" id="KW-0862">Zinc</keyword>
<dbReference type="InterPro" id="IPR047134">
    <property type="entry name" value="RNF4"/>
</dbReference>
<dbReference type="Gene3D" id="3.30.40.10">
    <property type="entry name" value="Zinc/RING finger domain, C3HC4 (zinc finger)"/>
    <property type="match status" value="1"/>
</dbReference>
<protein>
    <recommendedName>
        <fullName evidence="3">RING-type domain-containing protein</fullName>
    </recommendedName>
</protein>
<dbReference type="EMBL" id="AMYB01000004">
    <property type="protein sequence ID" value="OAD03841.1"/>
    <property type="molecule type" value="Genomic_DNA"/>
</dbReference>
<dbReference type="VEuPathDB" id="FungiDB:MUCCIDRAFT_81807"/>
<evidence type="ECO:0000259" key="3">
    <source>
        <dbReference type="PROSITE" id="PS50089"/>
    </source>
</evidence>
<gene>
    <name evidence="4" type="ORF">MUCCIDRAFT_81807</name>
</gene>
<dbReference type="InterPro" id="IPR001841">
    <property type="entry name" value="Znf_RING"/>
</dbReference>
<dbReference type="PANTHER" id="PTHR23041:SF78">
    <property type="entry name" value="E3 UBIQUITIN-PROTEIN LIGASE RNF4"/>
    <property type="match status" value="1"/>
</dbReference>
<feature type="coiled-coil region" evidence="2">
    <location>
        <begin position="277"/>
        <end position="331"/>
    </location>
</feature>
<proteinExistence type="predicted"/>
<keyword evidence="5" id="KW-1185">Reference proteome</keyword>
<evidence type="ECO:0000256" key="2">
    <source>
        <dbReference type="SAM" id="Coils"/>
    </source>
</evidence>
<sequence length="445" mass="50394">MKTICSICLDEVGDSLLVLTNCGHVFDRECAMACLDTSDTCPICRKYVYNSNLDPQQPFYRVYLSADNNDKSSGGTTKEWEELLVKLKAANVRLSALETDLNNSRHDISIANQNYKNARQASKGYKSKLDATLKELEALKASSNKLKQQIKQKDASIEDLQKSKTMLSRNQSNLEESNAILKQQIVRKNALAFHQYFQLTNKSNCSSCKKLRSPHDNDDEVHEWKSTPKNLDNLSRPQLKQQYHDLQERYDCLAMVHAETTKANSGLTASAHVQMYIENLEAQLKESKTRQVQLKSLSKRNEMVEQLAKKLISAKQKQSKLEADLKQMSDAKRVLYDQKVQIEGSLSRALEAILALQNQKKDSIRQSSELQTKLTEATDAKLSLQKRLKSAKKRAKQLQNAKAKAQADNENIMNRMNLLAVECSSFEKAFRSYIANKNNGSSSDD</sequence>
<dbReference type="Proteomes" id="UP000077051">
    <property type="component" value="Unassembled WGS sequence"/>
</dbReference>
<dbReference type="InterPro" id="IPR013083">
    <property type="entry name" value="Znf_RING/FYVE/PHD"/>
</dbReference>
<name>A0A168LQN2_MUCCL</name>
<keyword evidence="2" id="KW-0175">Coiled coil</keyword>
<dbReference type="Pfam" id="PF13639">
    <property type="entry name" value="zf-RING_2"/>
    <property type="match status" value="1"/>
</dbReference>
<evidence type="ECO:0000256" key="1">
    <source>
        <dbReference type="PROSITE-ProRule" id="PRU00175"/>
    </source>
</evidence>
<dbReference type="SUPFAM" id="SSF57850">
    <property type="entry name" value="RING/U-box"/>
    <property type="match status" value="1"/>
</dbReference>
<reference evidence="4 5" key="1">
    <citation type="submission" date="2015-06" db="EMBL/GenBank/DDBJ databases">
        <title>Expansion of signal transduction pathways in fungi by whole-genome duplication.</title>
        <authorList>
            <consortium name="DOE Joint Genome Institute"/>
            <person name="Corrochano L.M."/>
            <person name="Kuo A."/>
            <person name="Marcet-Houben M."/>
            <person name="Polaino S."/>
            <person name="Salamov A."/>
            <person name="Villalobos J.M."/>
            <person name="Alvarez M.I."/>
            <person name="Avalos J."/>
            <person name="Benito E.P."/>
            <person name="Benoit I."/>
            <person name="Burger G."/>
            <person name="Camino L.P."/>
            <person name="Canovas D."/>
            <person name="Cerda-Olmedo E."/>
            <person name="Cheng J.-F."/>
            <person name="Dominguez A."/>
            <person name="Elias M."/>
            <person name="Eslava A.P."/>
            <person name="Glaser F."/>
            <person name="Grimwood J."/>
            <person name="Gutierrez G."/>
            <person name="Heitman J."/>
            <person name="Henrissat B."/>
            <person name="Iturriaga E.A."/>
            <person name="Lang B.F."/>
            <person name="Lavin J.L."/>
            <person name="Lee S."/>
            <person name="Li W."/>
            <person name="Lindquist E."/>
            <person name="Lopez-Garcia S."/>
            <person name="Luque E.M."/>
            <person name="Marcos A.T."/>
            <person name="Martin J."/>
            <person name="Mccluskey K."/>
            <person name="Medina H.R."/>
            <person name="Miralles-Duran A."/>
            <person name="Miyazaki A."/>
            <person name="Munoz-Torres E."/>
            <person name="Oguiza J.A."/>
            <person name="Ohm R."/>
            <person name="Olmedo M."/>
            <person name="Orejas M."/>
            <person name="Ortiz-Castellanos L."/>
            <person name="Pisabarro A.G."/>
            <person name="Rodriguez-Romero J."/>
            <person name="Ruiz-Herrera J."/>
            <person name="Ruiz-Vazquez R."/>
            <person name="Sanz C."/>
            <person name="Schackwitz W."/>
            <person name="Schmutz J."/>
            <person name="Shahriari M."/>
            <person name="Shelest E."/>
            <person name="Silva-Franco F."/>
            <person name="Soanes D."/>
            <person name="Syed K."/>
            <person name="Tagua V.G."/>
            <person name="Talbot N.J."/>
            <person name="Thon M."/>
            <person name="De Vries R.P."/>
            <person name="Wiebenga A."/>
            <person name="Yadav J.S."/>
            <person name="Braun E.L."/>
            <person name="Baker S."/>
            <person name="Garre V."/>
            <person name="Horwitz B."/>
            <person name="Torres-Martinez S."/>
            <person name="Idnurm A."/>
            <person name="Herrera-Estrella A."/>
            <person name="Gabaldon T."/>
            <person name="Grigoriev I.V."/>
        </authorList>
    </citation>
    <scope>NUCLEOTIDE SEQUENCE [LARGE SCALE GENOMIC DNA]</scope>
    <source>
        <strain evidence="4 5">CBS 277.49</strain>
    </source>
</reference>
<dbReference type="PANTHER" id="PTHR23041">
    <property type="entry name" value="RING FINGER DOMAIN-CONTAINING"/>
    <property type="match status" value="1"/>
</dbReference>
<evidence type="ECO:0000313" key="5">
    <source>
        <dbReference type="Proteomes" id="UP000077051"/>
    </source>
</evidence>